<proteinExistence type="predicted"/>
<name>A0ABT2G773_9BACT</name>
<keyword evidence="2" id="KW-0489">Methyltransferase</keyword>
<dbReference type="InterPro" id="IPR029063">
    <property type="entry name" value="SAM-dependent_MTases_sf"/>
</dbReference>
<dbReference type="SUPFAM" id="SSF53335">
    <property type="entry name" value="S-adenosyl-L-methionine-dependent methyltransferases"/>
    <property type="match status" value="1"/>
</dbReference>
<dbReference type="RefSeq" id="WP_259414794.1">
    <property type="nucleotide sequence ID" value="NZ_JANWGH010000002.1"/>
</dbReference>
<dbReference type="PROSITE" id="PS51257">
    <property type="entry name" value="PROKAR_LIPOPROTEIN"/>
    <property type="match status" value="1"/>
</dbReference>
<dbReference type="CDD" id="cd02440">
    <property type="entry name" value="AdoMet_MTases"/>
    <property type="match status" value="1"/>
</dbReference>
<dbReference type="PANTHER" id="PTHR43861">
    <property type="entry name" value="TRANS-ACONITATE 2-METHYLTRANSFERASE-RELATED"/>
    <property type="match status" value="1"/>
</dbReference>
<gene>
    <name evidence="2" type="ORF">NY014_11855</name>
</gene>
<dbReference type="Proteomes" id="UP001206788">
    <property type="component" value="Unassembled WGS sequence"/>
</dbReference>
<sequence>MRQISCPVCHSTPQSNPIPFSIISCSNCGVSWTWIPEEIDEGSLYRDEVYQIVDNRQSIFEKIIFREARKILIGAKKMNPTAIRLLDFGSGKGQFLAVAKKLRWEGIGIETEKARADFAQEKYGVKVLNQFYETGLIGEKKYDLITLNHVLEHLPRPIATLKELLQENLAEKGILYIEVPRSNSWQARFGEKLWMHWDIPKHLTHWTEEGLKKELAKMGFVAVGSRSFSIHLGVLGMLQVLLSQIGFRDNIILRLKRKKSLGLLVMLALALPFAWVIEFISTFFGKSGIVGLYFQRNV</sequence>
<evidence type="ECO:0000256" key="1">
    <source>
        <dbReference type="SAM" id="Phobius"/>
    </source>
</evidence>
<reference evidence="2 3" key="1">
    <citation type="submission" date="2022-08" db="EMBL/GenBank/DDBJ databases">
        <title>Algoriphagus sp. CAU 1643 isolated from mud.</title>
        <authorList>
            <person name="Kim W."/>
        </authorList>
    </citation>
    <scope>NUCLEOTIDE SEQUENCE [LARGE SCALE GENOMIC DNA]</scope>
    <source>
        <strain evidence="2 3">CAU 1643</strain>
    </source>
</reference>
<keyword evidence="1" id="KW-0812">Transmembrane</keyword>
<dbReference type="GO" id="GO:0032259">
    <property type="term" value="P:methylation"/>
    <property type="evidence" value="ECO:0007669"/>
    <property type="project" value="UniProtKB-KW"/>
</dbReference>
<feature type="transmembrane region" description="Helical" evidence="1">
    <location>
        <begin position="218"/>
        <end position="242"/>
    </location>
</feature>
<keyword evidence="2" id="KW-0808">Transferase</keyword>
<dbReference type="EMBL" id="JANWGH010000002">
    <property type="protein sequence ID" value="MCS5491131.1"/>
    <property type="molecule type" value="Genomic_DNA"/>
</dbReference>
<evidence type="ECO:0000313" key="3">
    <source>
        <dbReference type="Proteomes" id="UP001206788"/>
    </source>
</evidence>
<feature type="transmembrane region" description="Helical" evidence="1">
    <location>
        <begin position="263"/>
        <end position="284"/>
    </location>
</feature>
<evidence type="ECO:0000313" key="2">
    <source>
        <dbReference type="EMBL" id="MCS5491131.1"/>
    </source>
</evidence>
<keyword evidence="1" id="KW-1133">Transmembrane helix</keyword>
<organism evidence="2 3">
    <name type="scientific">Algoriphagus limi</name>
    <dbReference type="NCBI Taxonomy" id="2975273"/>
    <lineage>
        <taxon>Bacteria</taxon>
        <taxon>Pseudomonadati</taxon>
        <taxon>Bacteroidota</taxon>
        <taxon>Cytophagia</taxon>
        <taxon>Cytophagales</taxon>
        <taxon>Cyclobacteriaceae</taxon>
        <taxon>Algoriphagus</taxon>
    </lineage>
</organism>
<keyword evidence="3" id="KW-1185">Reference proteome</keyword>
<protein>
    <submittedName>
        <fullName evidence="2">Class I SAM-dependent methyltransferase</fullName>
    </submittedName>
</protein>
<comment type="caution">
    <text evidence="2">The sequence shown here is derived from an EMBL/GenBank/DDBJ whole genome shotgun (WGS) entry which is preliminary data.</text>
</comment>
<dbReference type="Gene3D" id="3.40.50.150">
    <property type="entry name" value="Vaccinia Virus protein VP39"/>
    <property type="match status" value="1"/>
</dbReference>
<accession>A0ABT2G773</accession>
<keyword evidence="1" id="KW-0472">Membrane</keyword>
<dbReference type="Pfam" id="PF13489">
    <property type="entry name" value="Methyltransf_23"/>
    <property type="match status" value="1"/>
</dbReference>
<dbReference type="GO" id="GO:0008168">
    <property type="term" value="F:methyltransferase activity"/>
    <property type="evidence" value="ECO:0007669"/>
    <property type="project" value="UniProtKB-KW"/>
</dbReference>